<proteinExistence type="predicted"/>
<keyword evidence="7" id="KW-1133">Transmembrane helix</keyword>
<keyword evidence="9" id="KW-0966">Cell projection</keyword>
<sequence length="135" mass="15277">MRMTKQEIKEEYKQMEGDPQVKGKIKQRQREMATGRMMQNVPDASVIITNPTHIAIAIKYESGKSNAPTLIAKGSGHVAIKIKEIAKEHEIPIIENKPLARLMFNEVDIETEIPSEMYQAVAEILALVYKMKKGK</sequence>
<dbReference type="FunFam" id="3.40.1690.10:FF:000001">
    <property type="entry name" value="Flagellar biosynthetic protein FlhB"/>
    <property type="match status" value="1"/>
</dbReference>
<keyword evidence="8" id="KW-0472">Membrane</keyword>
<organism evidence="9">
    <name type="scientific">bioreactor metagenome</name>
    <dbReference type="NCBI Taxonomy" id="1076179"/>
    <lineage>
        <taxon>unclassified sequences</taxon>
        <taxon>metagenomes</taxon>
        <taxon>ecological metagenomes</taxon>
    </lineage>
</organism>
<evidence type="ECO:0000256" key="7">
    <source>
        <dbReference type="ARBA" id="ARBA00022989"/>
    </source>
</evidence>
<keyword evidence="2" id="KW-0813">Transport</keyword>
<accession>A0A645JDM7</accession>
<keyword evidence="4" id="KW-0812">Transmembrane</keyword>
<dbReference type="EMBL" id="VSSQ01138052">
    <property type="protein sequence ID" value="MPN61437.1"/>
    <property type="molecule type" value="Genomic_DNA"/>
</dbReference>
<evidence type="ECO:0000256" key="5">
    <source>
        <dbReference type="ARBA" id="ARBA00022795"/>
    </source>
</evidence>
<keyword evidence="3" id="KW-1003">Cell membrane</keyword>
<dbReference type="Pfam" id="PF01312">
    <property type="entry name" value="Bac_export_2"/>
    <property type="match status" value="1"/>
</dbReference>
<dbReference type="PRINTS" id="PR00950">
    <property type="entry name" value="TYPE3IMSPROT"/>
</dbReference>
<evidence type="ECO:0000313" key="9">
    <source>
        <dbReference type="EMBL" id="MPN61437.1"/>
    </source>
</evidence>
<protein>
    <submittedName>
        <fullName evidence="9">Flagellar biosynthetic protein FlhB</fullName>
    </submittedName>
</protein>
<evidence type="ECO:0000256" key="6">
    <source>
        <dbReference type="ARBA" id="ARBA00022927"/>
    </source>
</evidence>
<dbReference type="InterPro" id="IPR006135">
    <property type="entry name" value="T3SS_substrate_exporter"/>
</dbReference>
<name>A0A645JDM7_9ZZZZ</name>
<dbReference type="InterPro" id="IPR029025">
    <property type="entry name" value="T3SS_substrate_exporter_C"/>
</dbReference>
<dbReference type="GO" id="GO:0044781">
    <property type="term" value="P:bacterial-type flagellum organization"/>
    <property type="evidence" value="ECO:0007669"/>
    <property type="project" value="UniProtKB-KW"/>
</dbReference>
<dbReference type="GO" id="GO:0009306">
    <property type="term" value="P:protein secretion"/>
    <property type="evidence" value="ECO:0007669"/>
    <property type="project" value="InterPro"/>
</dbReference>
<gene>
    <name evidence="9" type="primary">flhB_26</name>
    <name evidence="9" type="ORF">SDC9_209174</name>
</gene>
<dbReference type="Gene3D" id="3.40.1690.10">
    <property type="entry name" value="secretion proteins EscU"/>
    <property type="match status" value="1"/>
</dbReference>
<reference evidence="9" key="1">
    <citation type="submission" date="2019-08" db="EMBL/GenBank/DDBJ databases">
        <authorList>
            <person name="Kucharzyk K."/>
            <person name="Murdoch R.W."/>
            <person name="Higgins S."/>
            <person name="Loffler F."/>
        </authorList>
    </citation>
    <scope>NUCLEOTIDE SEQUENCE</scope>
</reference>
<evidence type="ECO:0000256" key="1">
    <source>
        <dbReference type="ARBA" id="ARBA00004651"/>
    </source>
</evidence>
<evidence type="ECO:0000256" key="3">
    <source>
        <dbReference type="ARBA" id="ARBA00022475"/>
    </source>
</evidence>
<evidence type="ECO:0000256" key="4">
    <source>
        <dbReference type="ARBA" id="ARBA00022692"/>
    </source>
</evidence>
<keyword evidence="5" id="KW-1005">Bacterial flagellum biogenesis</keyword>
<comment type="subcellular location">
    <subcellularLocation>
        <location evidence="1">Cell membrane</location>
        <topology evidence="1">Multi-pass membrane protein</topology>
    </subcellularLocation>
</comment>
<keyword evidence="9" id="KW-0282">Flagellum</keyword>
<dbReference type="Gene3D" id="6.10.250.2080">
    <property type="match status" value="1"/>
</dbReference>
<dbReference type="AlphaFoldDB" id="A0A645JDM7"/>
<dbReference type="PANTHER" id="PTHR30531">
    <property type="entry name" value="FLAGELLAR BIOSYNTHETIC PROTEIN FLHB"/>
    <property type="match status" value="1"/>
</dbReference>
<dbReference type="GO" id="GO:0005886">
    <property type="term" value="C:plasma membrane"/>
    <property type="evidence" value="ECO:0007669"/>
    <property type="project" value="UniProtKB-SubCell"/>
</dbReference>
<dbReference type="SUPFAM" id="SSF160544">
    <property type="entry name" value="EscU C-terminal domain-like"/>
    <property type="match status" value="1"/>
</dbReference>
<dbReference type="PANTHER" id="PTHR30531:SF12">
    <property type="entry name" value="FLAGELLAR BIOSYNTHETIC PROTEIN FLHB"/>
    <property type="match status" value="1"/>
</dbReference>
<keyword evidence="6" id="KW-0653">Protein transport</keyword>
<comment type="caution">
    <text evidence="9">The sequence shown here is derived from an EMBL/GenBank/DDBJ whole genome shotgun (WGS) entry which is preliminary data.</text>
</comment>
<evidence type="ECO:0000256" key="2">
    <source>
        <dbReference type="ARBA" id="ARBA00022448"/>
    </source>
</evidence>
<evidence type="ECO:0000256" key="8">
    <source>
        <dbReference type="ARBA" id="ARBA00023136"/>
    </source>
</evidence>
<keyword evidence="9" id="KW-0969">Cilium</keyword>